<accession>A0A673B0K7</accession>
<keyword evidence="3" id="KW-1185">Reference proteome</keyword>
<dbReference type="InterPro" id="IPR038884">
    <property type="entry name" value="CFAP61"/>
</dbReference>
<proteinExistence type="predicted"/>
<reference evidence="2" key="1">
    <citation type="submission" date="2019-06" db="EMBL/GenBank/DDBJ databases">
        <authorList>
            <consortium name="Wellcome Sanger Institute Data Sharing"/>
        </authorList>
    </citation>
    <scope>NUCLEOTIDE SEQUENCE [LARGE SCALE GENOMIC DNA]</scope>
</reference>
<dbReference type="Ensembl" id="ENSSORT00005036661.1">
    <property type="protein sequence ID" value="ENSSORP00005035706.1"/>
    <property type="gene ID" value="ENSSORG00005016854.1"/>
</dbReference>
<reference evidence="2" key="2">
    <citation type="submission" date="2025-08" db="UniProtKB">
        <authorList>
            <consortium name="Ensembl"/>
        </authorList>
    </citation>
    <scope>IDENTIFICATION</scope>
</reference>
<dbReference type="Pfam" id="PF23150">
    <property type="entry name" value="CFAP61_dimer"/>
    <property type="match status" value="1"/>
</dbReference>
<dbReference type="PANTHER" id="PTHR21178">
    <property type="entry name" value="CILIA- AND FLAGELLA-ASSOCIATED PROTEIN 61"/>
    <property type="match status" value="1"/>
</dbReference>
<evidence type="ECO:0000313" key="3">
    <source>
        <dbReference type="Proteomes" id="UP000472271"/>
    </source>
</evidence>
<dbReference type="InterPro" id="IPR036188">
    <property type="entry name" value="FAD/NAD-bd_sf"/>
</dbReference>
<dbReference type="PANTHER" id="PTHR21178:SF8">
    <property type="entry name" value="CILIA- AND FLAGELLA-ASSOCIATED PROTEIN 61"/>
    <property type="match status" value="1"/>
</dbReference>
<evidence type="ECO:0000259" key="1">
    <source>
        <dbReference type="Pfam" id="PF23150"/>
    </source>
</evidence>
<evidence type="ECO:0000313" key="2">
    <source>
        <dbReference type="Ensembl" id="ENSSORP00005035706.1"/>
    </source>
</evidence>
<sequence>MIFFFFLQKKNPKTKHKKFHIFCIINRKGMGYCFSRDLALVPLRSHISVITGKMVGLCRKSKRILVSNGKRVPYDFLVLCTGLQYQVPSPTGDVGQSVPNLQLQAQWTHRTYTGPIPSNLFTLNDLHDCRAAQRWMCANFVELQDNAVVYGSSVDVYTTVEALLSLGVRGSRIHLVLLPSKPGVSCFSDPSVDKAVTAALKTAEVHVHRNCLLAQMNDGEHPDPLRMVSFTTDAELLRLQCGVFINLSTKGVDHDAFRSITKSHLVFDYRLVINSSFHTYDEAILGAGPLTKFSRRYYSDEWTHANFNSREVGQALAVEMLPMFDPTLKPADETADTDRLIPIYKDAKIQGGRLPGGLNYLHVTKPSPNISDPPVQHVTNCPTYGVCEQVQDSVMKTGRAEMGNYFCLRLNPYHQVETLTCLSLKPLPVSNYLCLYRKHKLLLSQLSTHYNDGLIPDLYR</sequence>
<organism evidence="2 3">
    <name type="scientific">Sphaeramia orbicularis</name>
    <name type="common">orbiculate cardinalfish</name>
    <dbReference type="NCBI Taxonomy" id="375764"/>
    <lineage>
        <taxon>Eukaryota</taxon>
        <taxon>Metazoa</taxon>
        <taxon>Chordata</taxon>
        <taxon>Craniata</taxon>
        <taxon>Vertebrata</taxon>
        <taxon>Euteleostomi</taxon>
        <taxon>Actinopterygii</taxon>
        <taxon>Neopterygii</taxon>
        <taxon>Teleostei</taxon>
        <taxon>Neoteleostei</taxon>
        <taxon>Acanthomorphata</taxon>
        <taxon>Gobiaria</taxon>
        <taxon>Kurtiformes</taxon>
        <taxon>Apogonoidei</taxon>
        <taxon>Apogonidae</taxon>
        <taxon>Apogoninae</taxon>
        <taxon>Sphaeramia</taxon>
    </lineage>
</organism>
<dbReference type="InterPro" id="IPR056299">
    <property type="entry name" value="CFAP61_dimer"/>
</dbReference>
<dbReference type="SUPFAM" id="SSF51905">
    <property type="entry name" value="FAD/NAD(P)-binding domain"/>
    <property type="match status" value="1"/>
</dbReference>
<dbReference type="Gene3D" id="3.50.50.60">
    <property type="entry name" value="FAD/NAD(P)-binding domain"/>
    <property type="match status" value="2"/>
</dbReference>
<reference evidence="2" key="3">
    <citation type="submission" date="2025-09" db="UniProtKB">
        <authorList>
            <consortium name="Ensembl"/>
        </authorList>
    </citation>
    <scope>IDENTIFICATION</scope>
</reference>
<feature type="domain" description="CFAP61 dimerisation" evidence="1">
    <location>
        <begin position="342"/>
        <end position="459"/>
    </location>
</feature>
<dbReference type="Proteomes" id="UP000472271">
    <property type="component" value="Chromosome 24"/>
</dbReference>
<dbReference type="AlphaFoldDB" id="A0A673B0K7"/>
<protein>
    <submittedName>
        <fullName evidence="2">Cilia and flagella associated protein 61</fullName>
    </submittedName>
</protein>
<name>A0A673B0K7_9TELE</name>